<dbReference type="InterPro" id="IPR027521">
    <property type="entry name" value="Usb1"/>
</dbReference>
<feature type="active site" description="Proton donor/acceptor" evidence="5">
    <location>
        <position position="279"/>
    </location>
</feature>
<keyword evidence="4 5" id="KW-0539">Nucleus</keyword>
<evidence type="ECO:0000313" key="7">
    <source>
        <dbReference type="EMBL" id="OBT92774.2"/>
    </source>
</evidence>
<accession>A0A1B8GAC2</accession>
<dbReference type="HAMAP" id="MF_03040">
    <property type="entry name" value="USB1"/>
    <property type="match status" value="1"/>
</dbReference>
<dbReference type="GO" id="GO:1990838">
    <property type="term" value="F:poly(U)-specific exoribonuclease activity, producing 3' uridine cyclic phosphate ends"/>
    <property type="evidence" value="ECO:0007669"/>
    <property type="project" value="UniProtKB-UniRule"/>
</dbReference>
<dbReference type="RefSeq" id="XP_018126507.2">
    <property type="nucleotide sequence ID" value="XM_018278573.2"/>
</dbReference>
<evidence type="ECO:0000313" key="8">
    <source>
        <dbReference type="Proteomes" id="UP000091956"/>
    </source>
</evidence>
<sequence length="346" mass="37793">MALVDYNSSSDDEELQDGEDSSAAKKEGNPTAAAPSTNTPGTLNPPRNTLKRKHEAAPPSPLPPLPSRFLDLYASNSRASARDDPSLHGGRKRTTPHIQGNWPTHLYIEWYPNPTEHELLTSLVDSFRDQSRYGPEYERDLDVQSLLTSGLGSPLPLHISLSRPIGFSTATKDAFLTSIQTAISNSDIHPFPITFNGCDWASNYEGTRWFLALRVAKPLEDNLNKLLRVCNDTVQSHGQSPLYASARPPDPDTPAQNKLPPRPPSNSPSPQKDLSSSFHISIAWALTAPSKTSDTPKYPSASEIEKLNSASMPIVASVIKAKIGNVVTSIPLSVEREERRKGLFGV</sequence>
<evidence type="ECO:0000256" key="4">
    <source>
        <dbReference type="ARBA" id="ARBA00023242"/>
    </source>
</evidence>
<organism evidence="7 8">
    <name type="scientific">Pseudogymnoascus verrucosus</name>
    <dbReference type="NCBI Taxonomy" id="342668"/>
    <lineage>
        <taxon>Eukaryota</taxon>
        <taxon>Fungi</taxon>
        <taxon>Dikarya</taxon>
        <taxon>Ascomycota</taxon>
        <taxon>Pezizomycotina</taxon>
        <taxon>Leotiomycetes</taxon>
        <taxon>Thelebolales</taxon>
        <taxon>Thelebolaceae</taxon>
        <taxon>Pseudogymnoascus</taxon>
    </lineage>
</organism>
<feature type="compositionally biased region" description="Acidic residues" evidence="6">
    <location>
        <begin position="10"/>
        <end position="20"/>
    </location>
</feature>
<feature type="region of interest" description="Disordered" evidence="6">
    <location>
        <begin position="238"/>
        <end position="274"/>
    </location>
</feature>
<feature type="active site" description="Proton donor/acceptor" evidence="5">
    <location>
        <position position="158"/>
    </location>
</feature>
<feature type="compositionally biased region" description="Polar residues" evidence="6">
    <location>
        <begin position="34"/>
        <end position="47"/>
    </location>
</feature>
<dbReference type="Gene3D" id="3.90.1140.10">
    <property type="entry name" value="Cyclic phosphodiesterase"/>
    <property type="match status" value="1"/>
</dbReference>
<dbReference type="EC" id="3.1.4.-" evidence="5"/>
<keyword evidence="3" id="KW-0456">Lyase</keyword>
<keyword evidence="2 5" id="KW-0378">Hydrolase</keyword>
<dbReference type="EMBL" id="KV460262">
    <property type="protein sequence ID" value="OBT92774.2"/>
    <property type="molecule type" value="Genomic_DNA"/>
</dbReference>
<dbReference type="Proteomes" id="UP000091956">
    <property type="component" value="Unassembled WGS sequence"/>
</dbReference>
<dbReference type="GO" id="GO:0016829">
    <property type="term" value="F:lyase activity"/>
    <property type="evidence" value="ECO:0007669"/>
    <property type="project" value="UniProtKB-KW"/>
</dbReference>
<evidence type="ECO:0000256" key="2">
    <source>
        <dbReference type="ARBA" id="ARBA00022801"/>
    </source>
</evidence>
<comment type="subcellular location">
    <subcellularLocation>
        <location evidence="5">Nucleus</location>
    </subcellularLocation>
</comment>
<dbReference type="PANTHER" id="PTHR13522:SF3">
    <property type="entry name" value="U6 SNRNA PHOSPHODIESTERASE 1"/>
    <property type="match status" value="1"/>
</dbReference>
<reference evidence="8" key="2">
    <citation type="journal article" date="2018" name="Nat. Commun.">
        <title>Extreme sensitivity to ultraviolet light in the fungal pathogen causing white-nose syndrome of bats.</title>
        <authorList>
            <person name="Palmer J.M."/>
            <person name="Drees K.P."/>
            <person name="Foster J.T."/>
            <person name="Lindner D.L."/>
        </authorList>
    </citation>
    <scope>NUCLEOTIDE SEQUENCE [LARGE SCALE GENOMIC DNA]</scope>
    <source>
        <strain evidence="8">UAMH 10579</strain>
    </source>
</reference>
<keyword evidence="8" id="KW-1185">Reference proteome</keyword>
<comment type="function">
    <text evidence="5">Phosphodiesterase responsible for the U6 snRNA 3' end processing. Acts as an exoribonuclease (RNase) responsible for trimming the poly(U) tract of the last nucleotides in the pre-U6 snRNA molecule, leading to the formation of mature U6 snRNA.</text>
</comment>
<dbReference type="GO" id="GO:0005634">
    <property type="term" value="C:nucleus"/>
    <property type="evidence" value="ECO:0007669"/>
    <property type="project" value="UniProtKB-SubCell"/>
</dbReference>
<evidence type="ECO:0000256" key="1">
    <source>
        <dbReference type="ARBA" id="ARBA00022722"/>
    </source>
</evidence>
<protein>
    <recommendedName>
        <fullName evidence="5">U6 snRNA phosphodiesterase</fullName>
        <ecNumber evidence="5">3.1.4.-</ecNumber>
    </recommendedName>
</protein>
<dbReference type="PANTHER" id="PTHR13522">
    <property type="entry name" value="U6 SNRNA PHOSPHODIESTERASE 1"/>
    <property type="match status" value="1"/>
</dbReference>
<dbReference type="GeneID" id="28842543"/>
<evidence type="ECO:0000256" key="6">
    <source>
        <dbReference type="SAM" id="MobiDB-lite"/>
    </source>
</evidence>
<dbReference type="GO" id="GO:0034477">
    <property type="term" value="P:U6 snRNA 3'-end processing"/>
    <property type="evidence" value="ECO:0007669"/>
    <property type="project" value="UniProtKB-UniRule"/>
</dbReference>
<proteinExistence type="inferred from homology"/>
<evidence type="ECO:0000256" key="3">
    <source>
        <dbReference type="ARBA" id="ARBA00023239"/>
    </source>
</evidence>
<dbReference type="Pfam" id="PF09749">
    <property type="entry name" value="HVSL"/>
    <property type="match status" value="1"/>
</dbReference>
<name>A0A1B8GAC2_9PEZI</name>
<reference evidence="7 8" key="1">
    <citation type="submission" date="2016-03" db="EMBL/GenBank/DDBJ databases">
        <title>Comparative genomics of Pseudogymnoascus destructans, the fungus causing white-nose syndrome of bats.</title>
        <authorList>
            <person name="Palmer J.M."/>
            <person name="Drees K.P."/>
            <person name="Foster J.T."/>
            <person name="Lindner D.L."/>
        </authorList>
    </citation>
    <scope>NUCLEOTIDE SEQUENCE [LARGE SCALE GENOMIC DNA]</scope>
    <source>
        <strain evidence="7 8">UAMH 10579</strain>
    </source>
</reference>
<keyword evidence="1 5" id="KW-0540">Nuclease</keyword>
<evidence type="ECO:0000256" key="5">
    <source>
        <dbReference type="HAMAP-Rule" id="MF_03040"/>
    </source>
</evidence>
<dbReference type="STRING" id="342668.A0A1B8GAC2"/>
<gene>
    <name evidence="5 7" type="primary">USB1</name>
    <name evidence="7" type="ORF">VE01_09157</name>
</gene>
<dbReference type="AlphaFoldDB" id="A0A1B8GAC2"/>
<comment type="similarity">
    <text evidence="5">Belongs to the 2H phosphoesterase superfamily. USB1 family.</text>
</comment>
<feature type="region of interest" description="Disordered" evidence="6">
    <location>
        <begin position="1"/>
        <end position="98"/>
    </location>
</feature>